<dbReference type="SUPFAM" id="SSF54695">
    <property type="entry name" value="POZ domain"/>
    <property type="match status" value="1"/>
</dbReference>
<dbReference type="Ensembl" id="ENSGWIT00000008858.1">
    <property type="protein sequence ID" value="ENSGWIP00000007930.1"/>
    <property type="gene ID" value="ENSGWIG00000004660.1"/>
</dbReference>
<protein>
    <recommendedName>
        <fullName evidence="2">BTB domain-containing protein</fullName>
    </recommendedName>
</protein>
<dbReference type="SMART" id="SM00225">
    <property type="entry name" value="BTB"/>
    <property type="match status" value="1"/>
</dbReference>
<feature type="compositionally biased region" description="Basic and acidic residues" evidence="1">
    <location>
        <begin position="329"/>
        <end position="343"/>
    </location>
</feature>
<dbReference type="PANTHER" id="PTHR46105">
    <property type="entry name" value="AGAP004733-PA"/>
    <property type="match status" value="1"/>
</dbReference>
<dbReference type="GO" id="GO:0000978">
    <property type="term" value="F:RNA polymerase II cis-regulatory region sequence-specific DNA binding"/>
    <property type="evidence" value="ECO:0007669"/>
    <property type="project" value="TreeGrafter"/>
</dbReference>
<feature type="compositionally biased region" description="Basic and acidic residues" evidence="1">
    <location>
        <begin position="132"/>
        <end position="148"/>
    </location>
</feature>
<dbReference type="Pfam" id="PF00651">
    <property type="entry name" value="BTB"/>
    <property type="match status" value="1"/>
</dbReference>
<keyword evidence="4" id="KW-1185">Reference proteome</keyword>
<proteinExistence type="predicted"/>
<organism evidence="3 4">
    <name type="scientific">Gouania willdenowi</name>
    <name type="common">Blunt-snouted clingfish</name>
    <name type="synonym">Lepadogaster willdenowi</name>
    <dbReference type="NCBI Taxonomy" id="441366"/>
    <lineage>
        <taxon>Eukaryota</taxon>
        <taxon>Metazoa</taxon>
        <taxon>Chordata</taxon>
        <taxon>Craniata</taxon>
        <taxon>Vertebrata</taxon>
        <taxon>Euteleostomi</taxon>
        <taxon>Actinopterygii</taxon>
        <taxon>Neopterygii</taxon>
        <taxon>Teleostei</taxon>
        <taxon>Neoteleostei</taxon>
        <taxon>Acanthomorphata</taxon>
        <taxon>Ovalentaria</taxon>
        <taxon>Blenniimorphae</taxon>
        <taxon>Blenniiformes</taxon>
        <taxon>Gobiesocoidei</taxon>
        <taxon>Gobiesocidae</taxon>
        <taxon>Gobiesocinae</taxon>
        <taxon>Gouania</taxon>
    </lineage>
</organism>
<evidence type="ECO:0000313" key="4">
    <source>
        <dbReference type="Proteomes" id="UP000694680"/>
    </source>
</evidence>
<name>A0A8C5DJQ6_GOUWI</name>
<dbReference type="InterPro" id="IPR000210">
    <property type="entry name" value="BTB/POZ_dom"/>
</dbReference>
<dbReference type="PROSITE" id="PS50097">
    <property type="entry name" value="BTB"/>
    <property type="match status" value="1"/>
</dbReference>
<evidence type="ECO:0000259" key="2">
    <source>
        <dbReference type="PROSITE" id="PS50097"/>
    </source>
</evidence>
<feature type="domain" description="BTB" evidence="2">
    <location>
        <begin position="26"/>
        <end position="92"/>
    </location>
</feature>
<evidence type="ECO:0000313" key="3">
    <source>
        <dbReference type="Ensembl" id="ENSGWIP00000007930.1"/>
    </source>
</evidence>
<reference evidence="3" key="1">
    <citation type="submission" date="2020-06" db="EMBL/GenBank/DDBJ databases">
        <authorList>
            <consortium name="Wellcome Sanger Institute Data Sharing"/>
        </authorList>
    </citation>
    <scope>NUCLEOTIDE SEQUENCE [LARGE SCALE GENOMIC DNA]</scope>
</reference>
<feature type="region of interest" description="Disordered" evidence="1">
    <location>
        <begin position="132"/>
        <end position="171"/>
    </location>
</feature>
<feature type="region of interest" description="Disordered" evidence="1">
    <location>
        <begin position="323"/>
        <end position="343"/>
    </location>
</feature>
<reference evidence="3" key="2">
    <citation type="submission" date="2025-08" db="UniProtKB">
        <authorList>
            <consortium name="Ensembl"/>
        </authorList>
    </citation>
    <scope>IDENTIFICATION</scope>
</reference>
<feature type="compositionally biased region" description="Basic and acidic residues" evidence="1">
    <location>
        <begin position="155"/>
        <end position="164"/>
    </location>
</feature>
<accession>A0A8C5DJQ6</accession>
<dbReference type="InterPro" id="IPR011333">
    <property type="entry name" value="SKP1/BTB/POZ_sf"/>
</dbReference>
<dbReference type="AlphaFoldDB" id="A0A8C5DJQ6"/>
<dbReference type="InterPro" id="IPR050457">
    <property type="entry name" value="ZnFinger_BTB_dom_contain"/>
</dbReference>
<sequence>MIRIKNSQYFHFLQQADALRRSGLLCDAVISVKTQTFRAHRLVLACASRTLAQHLTQGDRVTQVHCTLDCFSPHTFQQVLDFTYTQALHVSANDLPLLLQAAQLLQMPLLEDECQRQLDSLHCSGKEQSKGKEFIEVKEEKENTNMEEKQEEQEERLANKDLQERSSPAENSDNVVVEYIEPVVNSNNINCLPFTRKKSHSLAESEPVCSRDSVIARPTSSISSFSSPWTLSTDMWESVSSLRRTAESYSNMVTATPHQPISPFSAAQPFSPSSPHMFPLLSSRLPTPVQSSSVSYSGLRPHYKQNLLIGSTRIGSIINKGLLKRKKPSQREVTKNVQRNEPR</sequence>
<dbReference type="Proteomes" id="UP000694680">
    <property type="component" value="Chromosome 16"/>
</dbReference>
<evidence type="ECO:0000256" key="1">
    <source>
        <dbReference type="SAM" id="MobiDB-lite"/>
    </source>
</evidence>
<dbReference type="GO" id="GO:0000981">
    <property type="term" value="F:DNA-binding transcription factor activity, RNA polymerase II-specific"/>
    <property type="evidence" value="ECO:0007669"/>
    <property type="project" value="TreeGrafter"/>
</dbReference>
<reference evidence="3" key="3">
    <citation type="submission" date="2025-09" db="UniProtKB">
        <authorList>
            <consortium name="Ensembl"/>
        </authorList>
    </citation>
    <scope>IDENTIFICATION</scope>
</reference>
<dbReference type="Gene3D" id="3.30.710.10">
    <property type="entry name" value="Potassium Channel Kv1.1, Chain A"/>
    <property type="match status" value="1"/>
</dbReference>
<dbReference type="PANTHER" id="PTHR46105:SF28">
    <property type="entry name" value="ZINC FINGER PROTEIN 37-LIKE"/>
    <property type="match status" value="1"/>
</dbReference>